<dbReference type="KEGG" id="mng:MNEG_14225"/>
<sequence>MTHDFASADTALNGKLLPTAARLCEGLDQALDEARGVVACCGVRHVSGLGRAFVYAIATAVAFTVVFVGAMLLAVASGRKRRSLGDLGLPTYGMTPYNSRPSSVLGSFSRPSSRSQNYHL</sequence>
<feature type="compositionally biased region" description="Polar residues" evidence="1">
    <location>
        <begin position="96"/>
        <end position="120"/>
    </location>
</feature>
<reference evidence="3 4" key="1">
    <citation type="journal article" date="2013" name="BMC Genomics">
        <title>Reconstruction of the lipid metabolism for the microalga Monoraphidium neglectum from its genome sequence reveals characteristics suitable for biofuel production.</title>
        <authorList>
            <person name="Bogen C."/>
            <person name="Al-Dilaimi A."/>
            <person name="Albersmeier A."/>
            <person name="Wichmann J."/>
            <person name="Grundmann M."/>
            <person name="Rupp O."/>
            <person name="Lauersen K.J."/>
            <person name="Blifernez-Klassen O."/>
            <person name="Kalinowski J."/>
            <person name="Goesmann A."/>
            <person name="Mussgnug J.H."/>
            <person name="Kruse O."/>
        </authorList>
    </citation>
    <scope>NUCLEOTIDE SEQUENCE [LARGE SCALE GENOMIC DNA]</scope>
    <source>
        <strain evidence="3 4">SAG 48.87</strain>
    </source>
</reference>
<organism evidence="3 4">
    <name type="scientific">Monoraphidium neglectum</name>
    <dbReference type="NCBI Taxonomy" id="145388"/>
    <lineage>
        <taxon>Eukaryota</taxon>
        <taxon>Viridiplantae</taxon>
        <taxon>Chlorophyta</taxon>
        <taxon>core chlorophytes</taxon>
        <taxon>Chlorophyceae</taxon>
        <taxon>CS clade</taxon>
        <taxon>Sphaeropleales</taxon>
        <taxon>Selenastraceae</taxon>
        <taxon>Monoraphidium</taxon>
    </lineage>
</organism>
<accession>A0A0D2KD73</accession>
<gene>
    <name evidence="3" type="ORF">MNEG_14225</name>
</gene>
<dbReference type="RefSeq" id="XP_013892758.1">
    <property type="nucleotide sequence ID" value="XM_014037304.1"/>
</dbReference>
<keyword evidence="2" id="KW-0812">Transmembrane</keyword>
<keyword evidence="4" id="KW-1185">Reference proteome</keyword>
<protein>
    <submittedName>
        <fullName evidence="3">Uncharacterized protein</fullName>
    </submittedName>
</protein>
<feature type="transmembrane region" description="Helical" evidence="2">
    <location>
        <begin position="52"/>
        <end position="75"/>
    </location>
</feature>
<proteinExistence type="predicted"/>
<evidence type="ECO:0000256" key="1">
    <source>
        <dbReference type="SAM" id="MobiDB-lite"/>
    </source>
</evidence>
<dbReference type="AlphaFoldDB" id="A0A0D2KD73"/>
<evidence type="ECO:0000256" key="2">
    <source>
        <dbReference type="SAM" id="Phobius"/>
    </source>
</evidence>
<keyword evidence="2" id="KW-0472">Membrane</keyword>
<dbReference type="Proteomes" id="UP000054498">
    <property type="component" value="Unassembled WGS sequence"/>
</dbReference>
<feature type="region of interest" description="Disordered" evidence="1">
    <location>
        <begin position="83"/>
        <end position="120"/>
    </location>
</feature>
<evidence type="ECO:0000313" key="4">
    <source>
        <dbReference type="Proteomes" id="UP000054498"/>
    </source>
</evidence>
<evidence type="ECO:0000313" key="3">
    <source>
        <dbReference type="EMBL" id="KIY93738.1"/>
    </source>
</evidence>
<dbReference type="GeneID" id="25731766"/>
<keyword evidence="2" id="KW-1133">Transmembrane helix</keyword>
<name>A0A0D2KD73_9CHLO</name>
<dbReference type="EMBL" id="KK104554">
    <property type="protein sequence ID" value="KIY93738.1"/>
    <property type="molecule type" value="Genomic_DNA"/>
</dbReference>